<accession>A0AAE0G1W8</accession>
<dbReference type="AlphaFoldDB" id="A0AAE0G1W8"/>
<proteinExistence type="predicted"/>
<name>A0AAE0G1W8_9CHLO</name>
<dbReference type="EMBL" id="LGRX02010577">
    <property type="protein sequence ID" value="KAK3270089.1"/>
    <property type="molecule type" value="Genomic_DNA"/>
</dbReference>
<evidence type="ECO:0000313" key="2">
    <source>
        <dbReference type="Proteomes" id="UP001190700"/>
    </source>
</evidence>
<keyword evidence="2" id="KW-1185">Reference proteome</keyword>
<reference evidence="1 2" key="1">
    <citation type="journal article" date="2015" name="Genome Biol. Evol.">
        <title>Comparative Genomics of a Bacterivorous Green Alga Reveals Evolutionary Causalities and Consequences of Phago-Mixotrophic Mode of Nutrition.</title>
        <authorList>
            <person name="Burns J.A."/>
            <person name="Paasch A."/>
            <person name="Narechania A."/>
            <person name="Kim E."/>
        </authorList>
    </citation>
    <scope>NUCLEOTIDE SEQUENCE [LARGE SCALE GENOMIC DNA]</scope>
    <source>
        <strain evidence="1 2">PLY_AMNH</strain>
    </source>
</reference>
<dbReference type="Proteomes" id="UP001190700">
    <property type="component" value="Unassembled WGS sequence"/>
</dbReference>
<sequence length="187" mass="20145">LFEARSGSWQVFGNLTIQYLKISAIGGQSLHIHERGLLEFYHSTLQGNNNGNGGPCFYDFSQPIKDCTCHSSCATCGFNTNPITGADCITCADGSAVTSLYNDSTGCCGADCAANLGMSGIADPEIPACLLDCWILDSDEQAEMEICNGNGCARNCNEEDLTRAHDLLRCLRKYAHIARPFRVGVQC</sequence>
<feature type="non-terminal residue" evidence="1">
    <location>
        <position position="1"/>
    </location>
</feature>
<gene>
    <name evidence="1" type="ORF">CYMTET_21496</name>
</gene>
<protein>
    <submittedName>
        <fullName evidence="1">Uncharacterized protein</fullName>
    </submittedName>
</protein>
<comment type="caution">
    <text evidence="1">The sequence shown here is derived from an EMBL/GenBank/DDBJ whole genome shotgun (WGS) entry which is preliminary data.</text>
</comment>
<evidence type="ECO:0000313" key="1">
    <source>
        <dbReference type="EMBL" id="KAK3270089.1"/>
    </source>
</evidence>
<organism evidence="1 2">
    <name type="scientific">Cymbomonas tetramitiformis</name>
    <dbReference type="NCBI Taxonomy" id="36881"/>
    <lineage>
        <taxon>Eukaryota</taxon>
        <taxon>Viridiplantae</taxon>
        <taxon>Chlorophyta</taxon>
        <taxon>Pyramimonadophyceae</taxon>
        <taxon>Pyramimonadales</taxon>
        <taxon>Pyramimonadaceae</taxon>
        <taxon>Cymbomonas</taxon>
    </lineage>
</organism>